<dbReference type="EMBL" id="CATOUU010001083">
    <property type="protein sequence ID" value="CAI9970777.1"/>
    <property type="molecule type" value="Genomic_DNA"/>
</dbReference>
<organism evidence="1">
    <name type="scientific">Hexamita inflata</name>
    <dbReference type="NCBI Taxonomy" id="28002"/>
    <lineage>
        <taxon>Eukaryota</taxon>
        <taxon>Metamonada</taxon>
        <taxon>Diplomonadida</taxon>
        <taxon>Hexamitidae</taxon>
        <taxon>Hexamitinae</taxon>
        <taxon>Hexamita</taxon>
    </lineage>
</organism>
<dbReference type="Proteomes" id="UP001642409">
    <property type="component" value="Unassembled WGS sequence"/>
</dbReference>
<sequence>MCDLDQFSYFYSKVLLRRKNIASSECYSDIGKDLTVVQLVSQVAAHPMLWSENRKQLLNSSAITLQKQIKNSKCEIFKSVYSSCQMNQIFNRTYKNQRYCIMEQLHDYFLCLMARIGASV</sequence>
<gene>
    <name evidence="2" type="ORF">HINF_LOCUS44964</name>
    <name evidence="1" type="ORF">HINF_LOCUS58422</name>
</gene>
<dbReference type="EMBL" id="CAXDID020000193">
    <property type="protein sequence ID" value="CAL6052672.1"/>
    <property type="molecule type" value="Genomic_DNA"/>
</dbReference>
<comment type="caution">
    <text evidence="1">The sequence shown here is derived from an EMBL/GenBank/DDBJ whole genome shotgun (WGS) entry which is preliminary data.</text>
</comment>
<dbReference type="AlphaFoldDB" id="A0AA86R7C5"/>
<name>A0AA86R7C5_9EUKA</name>
<evidence type="ECO:0000313" key="2">
    <source>
        <dbReference type="EMBL" id="CAL6052672.1"/>
    </source>
</evidence>
<protein>
    <submittedName>
        <fullName evidence="2">Hypothetical_protein</fullName>
    </submittedName>
</protein>
<evidence type="ECO:0000313" key="3">
    <source>
        <dbReference type="Proteomes" id="UP001642409"/>
    </source>
</evidence>
<accession>A0AA86R7C5</accession>
<evidence type="ECO:0000313" key="1">
    <source>
        <dbReference type="EMBL" id="CAI9970777.1"/>
    </source>
</evidence>
<reference evidence="2 3" key="2">
    <citation type="submission" date="2024-07" db="EMBL/GenBank/DDBJ databases">
        <authorList>
            <person name="Akdeniz Z."/>
        </authorList>
    </citation>
    <scope>NUCLEOTIDE SEQUENCE [LARGE SCALE GENOMIC DNA]</scope>
</reference>
<proteinExistence type="predicted"/>
<reference evidence="1" key="1">
    <citation type="submission" date="2023-06" db="EMBL/GenBank/DDBJ databases">
        <authorList>
            <person name="Kurt Z."/>
        </authorList>
    </citation>
    <scope>NUCLEOTIDE SEQUENCE</scope>
</reference>
<keyword evidence="3" id="KW-1185">Reference proteome</keyword>